<evidence type="ECO:0000259" key="5">
    <source>
        <dbReference type="PROSITE" id="PS51746"/>
    </source>
</evidence>
<proteinExistence type="inferred from homology"/>
<dbReference type="InterPro" id="IPR015655">
    <property type="entry name" value="PP2C"/>
</dbReference>
<comment type="caution">
    <text evidence="6">The sequence shown here is derived from an EMBL/GenBank/DDBJ whole genome shotgun (WGS) entry which is preliminary data.</text>
</comment>
<dbReference type="EMBL" id="CATQJA010002665">
    <property type="protein sequence ID" value="CAJ0583619.1"/>
    <property type="molecule type" value="Genomic_DNA"/>
</dbReference>
<evidence type="ECO:0000256" key="3">
    <source>
        <dbReference type="ARBA" id="ARBA00022912"/>
    </source>
</evidence>
<dbReference type="Gene3D" id="3.60.40.10">
    <property type="entry name" value="PPM-type phosphatase domain"/>
    <property type="match status" value="1"/>
</dbReference>
<sequence length="251" mass="27734">MENLSIFAIFDGHGGQFVSDYLEANFAKSIRERLQKFASKRRLSIWQAPGAKDPVEEAIITEVLKIDDAISGLDPQFTSMCGSTLISAIVEEKRYVTVVSVGDSRAVACTAEGKAWALSRDHKPIDPSERRFIEGAGGFVSCTPEDVERVQGILAVSRSFGDTYLKQLGVLTALPSTIRIDLKEKKLRYIIVATDGFWDVFSNEEAVKQASTYLRGSRRGTWHQVAQRLVNAALSRGSLDNVSVLVLRFNC</sequence>
<feature type="domain" description="PPM-type phosphatase" evidence="5">
    <location>
        <begin position="1"/>
        <end position="249"/>
    </location>
</feature>
<evidence type="ECO:0000313" key="7">
    <source>
        <dbReference type="Proteomes" id="UP001177023"/>
    </source>
</evidence>
<dbReference type="SUPFAM" id="SSF81606">
    <property type="entry name" value="PP2C-like"/>
    <property type="match status" value="1"/>
</dbReference>
<feature type="non-terminal residue" evidence="6">
    <location>
        <position position="1"/>
    </location>
</feature>
<comment type="similarity">
    <text evidence="4">Belongs to the PP2C family.</text>
</comment>
<keyword evidence="2 4" id="KW-0378">Hydrolase</keyword>
<dbReference type="GO" id="GO:0046872">
    <property type="term" value="F:metal ion binding"/>
    <property type="evidence" value="ECO:0007669"/>
    <property type="project" value="UniProtKB-KW"/>
</dbReference>
<evidence type="ECO:0000313" key="6">
    <source>
        <dbReference type="EMBL" id="CAJ0583619.1"/>
    </source>
</evidence>
<keyword evidence="3 4" id="KW-0904">Protein phosphatase</keyword>
<accession>A0AA36D9J0</accession>
<dbReference type="InterPro" id="IPR036457">
    <property type="entry name" value="PPM-type-like_dom_sf"/>
</dbReference>
<keyword evidence="7" id="KW-1185">Reference proteome</keyword>
<dbReference type="PROSITE" id="PS51746">
    <property type="entry name" value="PPM_2"/>
    <property type="match status" value="1"/>
</dbReference>
<evidence type="ECO:0000256" key="2">
    <source>
        <dbReference type="ARBA" id="ARBA00022801"/>
    </source>
</evidence>
<dbReference type="SMART" id="SM00332">
    <property type="entry name" value="PP2Cc"/>
    <property type="match status" value="1"/>
</dbReference>
<evidence type="ECO:0000256" key="1">
    <source>
        <dbReference type="ARBA" id="ARBA00022723"/>
    </source>
</evidence>
<name>A0AA36D9J0_9BILA</name>
<dbReference type="AlphaFoldDB" id="A0AA36D9J0"/>
<organism evidence="6 7">
    <name type="scientific">Mesorhabditis spiculigera</name>
    <dbReference type="NCBI Taxonomy" id="96644"/>
    <lineage>
        <taxon>Eukaryota</taxon>
        <taxon>Metazoa</taxon>
        <taxon>Ecdysozoa</taxon>
        <taxon>Nematoda</taxon>
        <taxon>Chromadorea</taxon>
        <taxon>Rhabditida</taxon>
        <taxon>Rhabditina</taxon>
        <taxon>Rhabditomorpha</taxon>
        <taxon>Rhabditoidea</taxon>
        <taxon>Rhabditidae</taxon>
        <taxon>Mesorhabditinae</taxon>
        <taxon>Mesorhabditis</taxon>
    </lineage>
</organism>
<protein>
    <recommendedName>
        <fullName evidence="5">PPM-type phosphatase domain-containing protein</fullName>
    </recommendedName>
</protein>
<dbReference type="Pfam" id="PF00481">
    <property type="entry name" value="PP2C"/>
    <property type="match status" value="1"/>
</dbReference>
<dbReference type="GO" id="GO:0004722">
    <property type="term" value="F:protein serine/threonine phosphatase activity"/>
    <property type="evidence" value="ECO:0007669"/>
    <property type="project" value="InterPro"/>
</dbReference>
<dbReference type="InterPro" id="IPR001932">
    <property type="entry name" value="PPM-type_phosphatase-like_dom"/>
</dbReference>
<evidence type="ECO:0000256" key="4">
    <source>
        <dbReference type="RuleBase" id="RU003465"/>
    </source>
</evidence>
<dbReference type="CDD" id="cd00143">
    <property type="entry name" value="PP2Cc"/>
    <property type="match status" value="1"/>
</dbReference>
<dbReference type="Proteomes" id="UP001177023">
    <property type="component" value="Unassembled WGS sequence"/>
</dbReference>
<dbReference type="PROSITE" id="PS01032">
    <property type="entry name" value="PPM_1"/>
    <property type="match status" value="1"/>
</dbReference>
<dbReference type="PANTHER" id="PTHR47992">
    <property type="entry name" value="PROTEIN PHOSPHATASE"/>
    <property type="match status" value="1"/>
</dbReference>
<dbReference type="InterPro" id="IPR000222">
    <property type="entry name" value="PP2C_BS"/>
</dbReference>
<keyword evidence="1" id="KW-0479">Metal-binding</keyword>
<reference evidence="6" key="1">
    <citation type="submission" date="2023-06" db="EMBL/GenBank/DDBJ databases">
        <authorList>
            <person name="Delattre M."/>
        </authorList>
    </citation>
    <scope>NUCLEOTIDE SEQUENCE</scope>
    <source>
        <strain evidence="6">AF72</strain>
    </source>
</reference>
<gene>
    <name evidence="6" type="ORF">MSPICULIGERA_LOCUS21691</name>
</gene>